<evidence type="ECO:0000313" key="3">
    <source>
        <dbReference type="EMBL" id="CAL8118922.1"/>
    </source>
</evidence>
<feature type="coiled-coil region" evidence="1">
    <location>
        <begin position="749"/>
        <end position="821"/>
    </location>
</feature>
<dbReference type="Proteomes" id="UP001642540">
    <property type="component" value="Unassembled WGS sequence"/>
</dbReference>
<feature type="compositionally biased region" description="Acidic residues" evidence="2">
    <location>
        <begin position="161"/>
        <end position="170"/>
    </location>
</feature>
<feature type="coiled-coil region" evidence="1">
    <location>
        <begin position="1281"/>
        <end position="1419"/>
    </location>
</feature>
<feature type="compositionally biased region" description="Polar residues" evidence="2">
    <location>
        <begin position="569"/>
        <end position="601"/>
    </location>
</feature>
<accession>A0ABP1R443</accession>
<feature type="compositionally biased region" description="Basic and acidic residues" evidence="2">
    <location>
        <begin position="607"/>
        <end position="617"/>
    </location>
</feature>
<feature type="coiled-coil region" evidence="1">
    <location>
        <begin position="1128"/>
        <end position="1231"/>
    </location>
</feature>
<feature type="region of interest" description="Disordered" evidence="2">
    <location>
        <begin position="17"/>
        <end position="288"/>
    </location>
</feature>
<feature type="coiled-coil region" evidence="1">
    <location>
        <begin position="886"/>
        <end position="958"/>
    </location>
</feature>
<reference evidence="3 4" key="1">
    <citation type="submission" date="2024-08" db="EMBL/GenBank/DDBJ databases">
        <authorList>
            <person name="Cucini C."/>
            <person name="Frati F."/>
        </authorList>
    </citation>
    <scope>NUCLEOTIDE SEQUENCE [LARGE SCALE GENOMIC DNA]</scope>
</reference>
<feature type="compositionally biased region" description="Low complexity" evidence="2">
    <location>
        <begin position="434"/>
        <end position="445"/>
    </location>
</feature>
<feature type="compositionally biased region" description="Basic and acidic residues" evidence="2">
    <location>
        <begin position="43"/>
        <end position="52"/>
    </location>
</feature>
<feature type="compositionally biased region" description="Basic and acidic residues" evidence="2">
    <location>
        <begin position="17"/>
        <end position="30"/>
    </location>
</feature>
<feature type="region of interest" description="Disordered" evidence="2">
    <location>
        <begin position="348"/>
        <end position="519"/>
    </location>
</feature>
<feature type="region of interest" description="Disordered" evidence="2">
    <location>
        <begin position="304"/>
        <end position="336"/>
    </location>
</feature>
<gene>
    <name evidence="3" type="ORF">ODALV1_LOCUS18322</name>
</gene>
<feature type="coiled-coil region" evidence="1">
    <location>
        <begin position="658"/>
        <end position="699"/>
    </location>
</feature>
<evidence type="ECO:0000313" key="4">
    <source>
        <dbReference type="Proteomes" id="UP001642540"/>
    </source>
</evidence>
<sequence>MDEVQLKDLLNKEEFEKKLNRKNSLEKSFDSDSSSWSSDEDEGNKGKVEQPIKESSAGLANTSSIPKPTLVVADKPTKNSADNLTQPKSEPSNANAFQAKSQSNQQPPQQLSLASVIESGTAEKDKEIADCKETKEDEPKKKIPVTVTVKAEVVTEPAAKEDDDDWDDDESHNSEDNGNKVLSRAPTSQPSFFQPSNSSLGPDEDKDNNEETKKLQKQNNVADLLDWSPSISDMDDEKVDSEEDALENFDDDEEDHERVEEGKEEKAISVAKSDTKLTSDDDILSSDNEKPVATLYVSKAVEQPSATSINLMDAPPSSVKKDNLIPGSKDDISANEALIGQPFEGLSPSVHLFSATPSTTSAPPPPIKPSVPPAVSPLKTSTKSLDTEIEAVPSKLPSKPSSSSGKRFFSRLLSSSESNGSSNKQSKISLQRKSSAPAPLSTLLSDTPIRLAAERRATASVSGESVGEPDMNLGSSLAVPSSKPKSFIGKMKKSLGVGKQRKSHAKSNSTALSEPCIPTHENNSCLTIPLKGRTEDEILFELFSQAKRLLEKNNYHHGAAGDESDDHQQLQTPNKRSLFPRTSTRLSVNSFNSNSKASSENSLDDLDDHKGTEDSRRKSPSKMSYYCANAVENAPNRQIVCEILQELQCVIDKSLGHNENLQVGYAGLDSELHRLKEEIACYIQTINELEIKLKHMECDNQRLLFCFEEETQARASLEKIVLELRAQIERQDECLNVECTERAVIAGELKHLEMTIQNYKNQVCDLEAEREELYKNCRGFEGKLGRTAELQNALAQCCERVDCLQKEVILLKGENNDLKLKLETACFEREKLMGDNECLRQQFLDEKACLEAKICELAGCVQELERSKTEVCRKMNEILIPHHEEMDKLKTELDRFAALYEEERKAREELQRKLRDCEEQKRLANQQQPQTDLIKQQLESTQRELNCLKSKYEEERKCRENVDRKLRDTQDQQRKGTQQQQLAVQLQLQQKELESQQKVDLMKAELDTYKIMHEQEKKSKEDMEQKLRDMEDQKWKAVQEEKQTVQFHQQQQEFHSQQKIDKLTMEVDNFKRLHNEEKEKREEAERKLRETEEQRQKFLHEQQLTTQLQQQQQENLSQQKADLLKFEIEKYKASHENEKRTRETLEQRVRDLENQNLKSLQEHQLSLQQVQQQQDMYSQQKLELLKTEAEKYRIMLDDEKRVRDDLERKLRDSEEQKTKNMLDNQEALKKQQEYYSQLHATALQQTEEEKVARELWQRELRDAQRMWESEVKAKGILAEKLARYEKQHNILDAQNKRELEELDRYKDKIRHMKSSLKSEKDLVIRLTNKLEETRNIAKTFKSQVEEMNNNPKAEKLASVVDNLKSQFELHAENSRQEKEKLMNEIYKLNQEKWRAEKESKRLSEDMKILEAEKSTWQNLAKMKDRIELEFMELKRAVNDQFVDRRDVEKLKTIYEGKLSQVKSHYEQELNVQVNERLSQFTNHLGRQSRDRHLLDKLRDTNENTLRTELHSVTKSLQVDIDNLKGLIRERDEEIVTLRKSLDIVREKYADESRQREGLMKKLQVIASHSHESIPLLQGET</sequence>
<feature type="compositionally biased region" description="Basic and acidic residues" evidence="2">
    <location>
        <begin position="319"/>
        <end position="332"/>
    </location>
</feature>
<evidence type="ECO:0000256" key="1">
    <source>
        <dbReference type="SAM" id="Coils"/>
    </source>
</evidence>
<dbReference type="EMBL" id="CAXLJM020000057">
    <property type="protein sequence ID" value="CAL8118922.1"/>
    <property type="molecule type" value="Genomic_DNA"/>
</dbReference>
<feature type="compositionally biased region" description="Basic and acidic residues" evidence="2">
    <location>
        <begin position="256"/>
        <end position="279"/>
    </location>
</feature>
<feature type="region of interest" description="Disordered" evidence="2">
    <location>
        <begin position="1073"/>
        <end position="1095"/>
    </location>
</feature>
<feature type="compositionally biased region" description="Low complexity" evidence="2">
    <location>
        <begin position="394"/>
        <end position="427"/>
    </location>
</feature>
<feature type="compositionally biased region" description="Low complexity" evidence="2">
    <location>
        <begin position="188"/>
        <end position="199"/>
    </location>
</feature>
<proteinExistence type="predicted"/>
<feature type="compositionally biased region" description="Low complexity" evidence="2">
    <location>
        <begin position="98"/>
        <end position="115"/>
    </location>
</feature>
<organism evidence="3 4">
    <name type="scientific">Orchesella dallaii</name>
    <dbReference type="NCBI Taxonomy" id="48710"/>
    <lineage>
        <taxon>Eukaryota</taxon>
        <taxon>Metazoa</taxon>
        <taxon>Ecdysozoa</taxon>
        <taxon>Arthropoda</taxon>
        <taxon>Hexapoda</taxon>
        <taxon>Collembola</taxon>
        <taxon>Entomobryomorpha</taxon>
        <taxon>Entomobryoidea</taxon>
        <taxon>Orchesellidae</taxon>
        <taxon>Orchesellinae</taxon>
        <taxon>Orchesella</taxon>
    </lineage>
</organism>
<evidence type="ECO:0000256" key="2">
    <source>
        <dbReference type="SAM" id="MobiDB-lite"/>
    </source>
</evidence>
<comment type="caution">
    <text evidence="3">The sequence shown here is derived from an EMBL/GenBank/DDBJ whole genome shotgun (WGS) entry which is preliminary data.</text>
</comment>
<feature type="compositionally biased region" description="Acidic residues" evidence="2">
    <location>
        <begin position="233"/>
        <end position="255"/>
    </location>
</feature>
<keyword evidence="4" id="KW-1185">Reference proteome</keyword>
<keyword evidence="1" id="KW-0175">Coiled coil</keyword>
<feature type="compositionally biased region" description="Polar residues" evidence="2">
    <location>
        <begin position="78"/>
        <end position="96"/>
    </location>
</feature>
<name>A0ABP1R443_9HEXA</name>
<feature type="compositionally biased region" description="Basic and acidic residues" evidence="2">
    <location>
        <begin position="121"/>
        <end position="141"/>
    </location>
</feature>
<feature type="compositionally biased region" description="Pro residues" evidence="2">
    <location>
        <begin position="362"/>
        <end position="375"/>
    </location>
</feature>
<feature type="compositionally biased region" description="Low complexity" evidence="2">
    <location>
        <begin position="144"/>
        <end position="157"/>
    </location>
</feature>
<protein>
    <submittedName>
        <fullName evidence="3">Uncharacterized protein</fullName>
    </submittedName>
</protein>
<feature type="region of interest" description="Disordered" evidence="2">
    <location>
        <begin position="556"/>
        <end position="620"/>
    </location>
</feature>